<reference evidence="9" key="2">
    <citation type="submission" date="2015-01" db="EMBL/GenBank/DDBJ databases">
        <title>Evolutionary Origins and Diversification of the Mycorrhizal Mutualists.</title>
        <authorList>
            <consortium name="DOE Joint Genome Institute"/>
            <consortium name="Mycorrhizal Genomics Consortium"/>
            <person name="Kohler A."/>
            <person name="Kuo A."/>
            <person name="Nagy L.G."/>
            <person name="Floudas D."/>
            <person name="Copeland A."/>
            <person name="Barry K.W."/>
            <person name="Cichocki N."/>
            <person name="Veneault-Fourrey C."/>
            <person name="LaButti K."/>
            <person name="Lindquist E.A."/>
            <person name="Lipzen A."/>
            <person name="Lundell T."/>
            <person name="Morin E."/>
            <person name="Murat C."/>
            <person name="Riley R."/>
            <person name="Ohm R."/>
            <person name="Sun H."/>
            <person name="Tunlid A."/>
            <person name="Henrissat B."/>
            <person name="Grigoriev I.V."/>
            <person name="Hibbett D.S."/>
            <person name="Martin F."/>
        </authorList>
    </citation>
    <scope>NUCLEOTIDE SEQUENCE [LARGE SCALE GENOMIC DNA]</scope>
    <source>
        <strain evidence="9">Marx 270</strain>
    </source>
</reference>
<dbReference type="AlphaFoldDB" id="A0A0C3NQ62"/>
<keyword evidence="9" id="KW-1185">Reference proteome</keyword>
<organism evidence="8 9">
    <name type="scientific">Pisolithus tinctorius Marx 270</name>
    <dbReference type="NCBI Taxonomy" id="870435"/>
    <lineage>
        <taxon>Eukaryota</taxon>
        <taxon>Fungi</taxon>
        <taxon>Dikarya</taxon>
        <taxon>Basidiomycota</taxon>
        <taxon>Agaricomycotina</taxon>
        <taxon>Agaricomycetes</taxon>
        <taxon>Agaricomycetidae</taxon>
        <taxon>Boletales</taxon>
        <taxon>Sclerodermatineae</taxon>
        <taxon>Pisolithaceae</taxon>
        <taxon>Pisolithus</taxon>
    </lineage>
</organism>
<keyword evidence="3" id="KW-0963">Cytoplasm</keyword>
<accession>A0A0C3NQ62</accession>
<evidence type="ECO:0000256" key="4">
    <source>
        <dbReference type="ARBA" id="ARBA00022942"/>
    </source>
</evidence>
<comment type="subcellular location">
    <subcellularLocation>
        <location evidence="2">Cytoplasm</location>
    </subcellularLocation>
    <subcellularLocation>
        <location evidence="1">Nucleus</location>
    </subcellularLocation>
</comment>
<evidence type="ECO:0000256" key="6">
    <source>
        <dbReference type="SAM" id="MobiDB-lite"/>
    </source>
</evidence>
<evidence type="ECO:0000256" key="2">
    <source>
        <dbReference type="ARBA" id="ARBA00004496"/>
    </source>
</evidence>
<feature type="domain" description="Pru" evidence="7">
    <location>
        <begin position="1"/>
        <end position="50"/>
    </location>
</feature>
<sequence length="319" mass="33272">MERVTQERSGRTFVLRFESSDQKHFFWMQNASNARDDELVGNLNRFLADPTAVPIWNAGGSSASQQASSSSDPAGGSSASGSGNAGSGSATHRAAQAAAPPAGVATAEQLARLRALVTSMGASSTTAANGGANMHANTRPGASAFDGGSSSAEDDDEDDISLTDILTPKVILPLITSHPSLLPLLFQHLPPEFISLMPPPLPQPGDEGDEQPIGDPTTFTSRSPSTPSTSTTSSSSWEPATAEDIASLTEKLRRTIHSNPFREGVAQLDRVLRMGMGAALVRSLGLRAEAGTSVSAFLQAVSEQGKRLVEAEGDIMDQD</sequence>
<name>A0A0C3NQ62_PISTI</name>
<dbReference type="PROSITE" id="PS51917">
    <property type="entry name" value="PRU"/>
    <property type="match status" value="1"/>
</dbReference>
<dbReference type="PANTHER" id="PTHR12225:SF0">
    <property type="entry name" value="PROTEASOMAL UBIQUITIN RECEPTOR ADRM1"/>
    <property type="match status" value="1"/>
</dbReference>
<dbReference type="InterPro" id="IPR006773">
    <property type="entry name" value="Rpn13/ADRM1"/>
</dbReference>
<protein>
    <recommendedName>
        <fullName evidence="7">Pru domain-containing protein</fullName>
    </recommendedName>
</protein>
<dbReference type="HOGENOM" id="CLU_041798_0_0_1"/>
<gene>
    <name evidence="8" type="ORF">M404DRAFT_1005892</name>
</gene>
<dbReference type="GO" id="GO:0005737">
    <property type="term" value="C:cytoplasm"/>
    <property type="evidence" value="ECO:0007669"/>
    <property type="project" value="UniProtKB-SubCell"/>
</dbReference>
<dbReference type="InterPro" id="IPR044868">
    <property type="entry name" value="Rpn13/ADRM1_Pru"/>
</dbReference>
<proteinExistence type="predicted"/>
<feature type="region of interest" description="Disordered" evidence="6">
    <location>
        <begin position="196"/>
        <end position="241"/>
    </location>
</feature>
<evidence type="ECO:0000256" key="3">
    <source>
        <dbReference type="ARBA" id="ARBA00022490"/>
    </source>
</evidence>
<keyword evidence="4" id="KW-0647">Proteasome</keyword>
<feature type="compositionally biased region" description="Low complexity" evidence="6">
    <location>
        <begin position="58"/>
        <end position="101"/>
    </location>
</feature>
<dbReference type="OrthoDB" id="340431at2759"/>
<evidence type="ECO:0000259" key="7">
    <source>
        <dbReference type="PROSITE" id="PS51917"/>
    </source>
</evidence>
<dbReference type="GO" id="GO:0061133">
    <property type="term" value="F:endopeptidase activator activity"/>
    <property type="evidence" value="ECO:0007669"/>
    <property type="project" value="TreeGrafter"/>
</dbReference>
<dbReference type="PANTHER" id="PTHR12225">
    <property type="entry name" value="ADHESION REGULATING MOLECULE 1 110 KDA CELL MEMBRANE GLYCOPROTEIN"/>
    <property type="match status" value="1"/>
</dbReference>
<dbReference type="Gene3D" id="1.10.2020.20">
    <property type="match status" value="1"/>
</dbReference>
<evidence type="ECO:0000256" key="5">
    <source>
        <dbReference type="ARBA" id="ARBA00023242"/>
    </source>
</evidence>
<keyword evidence="5" id="KW-0539">Nucleus</keyword>
<evidence type="ECO:0000313" key="9">
    <source>
        <dbReference type="Proteomes" id="UP000054217"/>
    </source>
</evidence>
<feature type="region of interest" description="Disordered" evidence="6">
    <location>
        <begin position="123"/>
        <end position="157"/>
    </location>
</feature>
<dbReference type="EMBL" id="KN832025">
    <property type="protein sequence ID" value="KIN97715.1"/>
    <property type="molecule type" value="Genomic_DNA"/>
</dbReference>
<dbReference type="InterPro" id="IPR038633">
    <property type="entry name" value="Rpn13/ADRM1_Pru_sf"/>
</dbReference>
<dbReference type="InterPro" id="IPR038108">
    <property type="entry name" value="RPN13_DEUBAD_sf"/>
</dbReference>
<dbReference type="Proteomes" id="UP000054217">
    <property type="component" value="Unassembled WGS sequence"/>
</dbReference>
<dbReference type="STRING" id="870435.A0A0C3NQ62"/>
<feature type="compositionally biased region" description="Low complexity" evidence="6">
    <location>
        <begin position="123"/>
        <end position="133"/>
    </location>
</feature>
<feature type="region of interest" description="Disordered" evidence="6">
    <location>
        <begin position="57"/>
        <end position="101"/>
    </location>
</feature>
<reference evidence="8 9" key="1">
    <citation type="submission" date="2014-04" db="EMBL/GenBank/DDBJ databases">
        <authorList>
            <consortium name="DOE Joint Genome Institute"/>
            <person name="Kuo A."/>
            <person name="Kohler A."/>
            <person name="Costa M.D."/>
            <person name="Nagy L.G."/>
            <person name="Floudas D."/>
            <person name="Copeland A."/>
            <person name="Barry K.W."/>
            <person name="Cichocki N."/>
            <person name="Veneault-Fourrey C."/>
            <person name="LaButti K."/>
            <person name="Lindquist E.A."/>
            <person name="Lipzen A."/>
            <person name="Lundell T."/>
            <person name="Morin E."/>
            <person name="Murat C."/>
            <person name="Sun H."/>
            <person name="Tunlid A."/>
            <person name="Henrissat B."/>
            <person name="Grigoriev I.V."/>
            <person name="Hibbett D.S."/>
            <person name="Martin F."/>
            <person name="Nordberg H.P."/>
            <person name="Cantor M.N."/>
            <person name="Hua S.X."/>
        </authorList>
    </citation>
    <scope>NUCLEOTIDE SEQUENCE [LARGE SCALE GENOMIC DNA]</scope>
    <source>
        <strain evidence="8 9">Marx 270</strain>
    </source>
</reference>
<dbReference type="GO" id="GO:0070628">
    <property type="term" value="F:proteasome binding"/>
    <property type="evidence" value="ECO:0007669"/>
    <property type="project" value="TreeGrafter"/>
</dbReference>
<dbReference type="Gene3D" id="2.30.29.70">
    <property type="entry name" value="Proteasomal ubiquitin receptor Rpn13/ADRM1"/>
    <property type="match status" value="1"/>
</dbReference>
<dbReference type="Pfam" id="PF04683">
    <property type="entry name" value="Rpn13_ADRM1_Pru"/>
    <property type="match status" value="1"/>
</dbReference>
<dbReference type="GO" id="GO:0008541">
    <property type="term" value="C:proteasome regulatory particle, lid subcomplex"/>
    <property type="evidence" value="ECO:0007669"/>
    <property type="project" value="TreeGrafter"/>
</dbReference>
<feature type="compositionally biased region" description="Low complexity" evidence="6">
    <location>
        <begin position="216"/>
        <end position="236"/>
    </location>
</feature>
<dbReference type="GO" id="GO:0005634">
    <property type="term" value="C:nucleus"/>
    <property type="evidence" value="ECO:0007669"/>
    <property type="project" value="UniProtKB-SubCell"/>
</dbReference>
<evidence type="ECO:0000313" key="8">
    <source>
        <dbReference type="EMBL" id="KIN97715.1"/>
    </source>
</evidence>
<evidence type="ECO:0000256" key="1">
    <source>
        <dbReference type="ARBA" id="ARBA00004123"/>
    </source>
</evidence>
<dbReference type="InParanoid" id="A0A0C3NQ62"/>